<evidence type="ECO:0000256" key="1">
    <source>
        <dbReference type="SAM" id="MobiDB-lite"/>
    </source>
</evidence>
<accession>A0ABQ8XZ42</accession>
<dbReference type="EMBL" id="JAOAOG010000237">
    <property type="protein sequence ID" value="KAJ6237865.1"/>
    <property type="molecule type" value="Genomic_DNA"/>
</dbReference>
<feature type="region of interest" description="Disordered" evidence="1">
    <location>
        <begin position="195"/>
        <end position="222"/>
    </location>
</feature>
<name>A0ABQ8XZ42_9EUKA</name>
<gene>
    <name evidence="2" type="ORF">M0813_26658</name>
</gene>
<proteinExistence type="predicted"/>
<reference evidence="2" key="1">
    <citation type="submission" date="2022-08" db="EMBL/GenBank/DDBJ databases">
        <title>Novel sulfate-reducing endosymbionts in the free-living metamonad Anaeramoeba.</title>
        <authorList>
            <person name="Jerlstrom-Hultqvist J."/>
            <person name="Cepicka I."/>
            <person name="Gallot-Lavallee L."/>
            <person name="Salas-Leiva D."/>
            <person name="Curtis B.A."/>
            <person name="Zahonova K."/>
            <person name="Pipaliya S."/>
            <person name="Dacks J."/>
            <person name="Roger A.J."/>
        </authorList>
    </citation>
    <scope>NUCLEOTIDE SEQUENCE</scope>
    <source>
        <strain evidence="2">Schooner1</strain>
    </source>
</reference>
<keyword evidence="3" id="KW-1185">Reference proteome</keyword>
<evidence type="ECO:0000313" key="3">
    <source>
        <dbReference type="Proteomes" id="UP001150062"/>
    </source>
</evidence>
<sequence>MYIFWSLLVFLVCMCIYSNHYIMISIWIQSMTISKLFLYCKDENELICGDCYVTCRKNNHSILGLDEYSNEISQKIKIILNKIQKVEIQSNETIQKSLELKNKFKIEIKELSNLIENQSDLLIQKIQKSKINHLNLLLKIGIISDTKFDNIIDKNEAKQEEIKETKNQIKILKKLEKDKETIKLIRESKEIIEKDEEERKKESKREQQSKKEIQREKEKSDEIRRLNQREIQRLEEEKREKIKEIERREREEYDPKMNLKNRIKLKNENKTAWNPSSDYGIIFGKKIYSRGKHQIKIKIDQFPKPKIRNYIYLGVIKTENRENLIGNWERTYFFQTFWEWKENKSHRSKWENGNFTREDYPEGIYLKKNDIFEILLDMDQKKISFKINEKNLEGWGNLPEKVNFFSYLKNLEGKEKNQITII</sequence>
<dbReference type="Proteomes" id="UP001150062">
    <property type="component" value="Unassembled WGS sequence"/>
</dbReference>
<dbReference type="InterPro" id="IPR043136">
    <property type="entry name" value="B30.2/SPRY_sf"/>
</dbReference>
<protein>
    <submittedName>
        <fullName evidence="2">Tripartite motif-containing protein</fullName>
    </submittedName>
</protein>
<comment type="caution">
    <text evidence="2">The sequence shown here is derived from an EMBL/GenBank/DDBJ whole genome shotgun (WGS) entry which is preliminary data.</text>
</comment>
<evidence type="ECO:0000313" key="2">
    <source>
        <dbReference type="EMBL" id="KAJ6237865.1"/>
    </source>
</evidence>
<dbReference type="Gene3D" id="2.60.120.920">
    <property type="match status" value="1"/>
</dbReference>
<organism evidence="2 3">
    <name type="scientific">Anaeramoeba flamelloides</name>
    <dbReference type="NCBI Taxonomy" id="1746091"/>
    <lineage>
        <taxon>Eukaryota</taxon>
        <taxon>Metamonada</taxon>
        <taxon>Anaeramoebidae</taxon>
        <taxon>Anaeramoeba</taxon>
    </lineage>
</organism>
<dbReference type="SUPFAM" id="SSF57845">
    <property type="entry name" value="B-box zinc-binding domain"/>
    <property type="match status" value="1"/>
</dbReference>